<name>A0A518DR53_9BACT</name>
<keyword evidence="2" id="KW-1185">Reference proteome</keyword>
<accession>A0A518DR53</accession>
<dbReference type="AlphaFoldDB" id="A0A518DR53"/>
<dbReference type="SUPFAM" id="SSF64288">
    <property type="entry name" value="Chorismate lyase-like"/>
    <property type="match status" value="1"/>
</dbReference>
<protein>
    <submittedName>
        <fullName evidence="1">Uncharacterized protein</fullName>
    </submittedName>
</protein>
<dbReference type="OrthoDB" id="268218at2"/>
<dbReference type="KEGG" id="lcre:Pla8534_20910"/>
<dbReference type="Proteomes" id="UP000317648">
    <property type="component" value="Chromosome"/>
</dbReference>
<evidence type="ECO:0000313" key="2">
    <source>
        <dbReference type="Proteomes" id="UP000317648"/>
    </source>
</evidence>
<evidence type="ECO:0000313" key="1">
    <source>
        <dbReference type="EMBL" id="QDU94302.1"/>
    </source>
</evidence>
<dbReference type="InterPro" id="IPR028978">
    <property type="entry name" value="Chorismate_lyase_/UTRA_dom_sf"/>
</dbReference>
<reference evidence="1 2" key="1">
    <citation type="submission" date="2019-02" db="EMBL/GenBank/DDBJ databases">
        <title>Deep-cultivation of Planctomycetes and their phenomic and genomic characterization uncovers novel biology.</title>
        <authorList>
            <person name="Wiegand S."/>
            <person name="Jogler M."/>
            <person name="Boedeker C."/>
            <person name="Pinto D."/>
            <person name="Vollmers J."/>
            <person name="Rivas-Marin E."/>
            <person name="Kohn T."/>
            <person name="Peeters S.H."/>
            <person name="Heuer A."/>
            <person name="Rast P."/>
            <person name="Oberbeckmann S."/>
            <person name="Bunk B."/>
            <person name="Jeske O."/>
            <person name="Meyerdierks A."/>
            <person name="Storesund J.E."/>
            <person name="Kallscheuer N."/>
            <person name="Luecker S."/>
            <person name="Lage O.M."/>
            <person name="Pohl T."/>
            <person name="Merkel B.J."/>
            <person name="Hornburger P."/>
            <person name="Mueller R.-W."/>
            <person name="Bruemmer F."/>
            <person name="Labrenz M."/>
            <person name="Spormann A.M."/>
            <person name="Op den Camp H."/>
            <person name="Overmann J."/>
            <person name="Amann R."/>
            <person name="Jetten M.S.M."/>
            <person name="Mascher T."/>
            <person name="Medema M.H."/>
            <person name="Devos D.P."/>
            <person name="Kaster A.-K."/>
            <person name="Ovreas L."/>
            <person name="Rohde M."/>
            <person name="Galperin M.Y."/>
            <person name="Jogler C."/>
        </authorList>
    </citation>
    <scope>NUCLEOTIDE SEQUENCE [LARGE SCALE GENOMIC DNA]</scope>
    <source>
        <strain evidence="1 2">Pla85_3_4</strain>
    </source>
</reference>
<sequence length="186" mass="21024">MSTTRRTTPALDALVRLFYPSASQLGEFREVESGELPPAESRLLDHEEHMTVTVESFHQSAVDVKVLETQITRTHYARKILLQRKTDGAVVQYGLVRLNFSFLPDEVREEIESQQTPLGRVLIEHDVLREVMLLSLWEIEPGEELRSLLALPPTVTHCYGRTAFIYCNGIPAVELLEVVTPVEAKG</sequence>
<gene>
    <name evidence="1" type="ORF">Pla8534_20910</name>
</gene>
<dbReference type="EMBL" id="CP036433">
    <property type="protein sequence ID" value="QDU94302.1"/>
    <property type="molecule type" value="Genomic_DNA"/>
</dbReference>
<dbReference type="Gene3D" id="3.40.1410.10">
    <property type="entry name" value="Chorismate lyase-like"/>
    <property type="match status" value="1"/>
</dbReference>
<dbReference type="RefSeq" id="WP_145052486.1">
    <property type="nucleotide sequence ID" value="NZ_CP036433.1"/>
</dbReference>
<organism evidence="1 2">
    <name type="scientific">Lignipirellula cremea</name>
    <dbReference type="NCBI Taxonomy" id="2528010"/>
    <lineage>
        <taxon>Bacteria</taxon>
        <taxon>Pseudomonadati</taxon>
        <taxon>Planctomycetota</taxon>
        <taxon>Planctomycetia</taxon>
        <taxon>Pirellulales</taxon>
        <taxon>Pirellulaceae</taxon>
        <taxon>Lignipirellula</taxon>
    </lineage>
</organism>
<proteinExistence type="predicted"/>